<organism evidence="9 10">
    <name type="scientific">Botryosphaeria dothidea</name>
    <dbReference type="NCBI Taxonomy" id="55169"/>
    <lineage>
        <taxon>Eukaryota</taxon>
        <taxon>Fungi</taxon>
        <taxon>Dikarya</taxon>
        <taxon>Ascomycota</taxon>
        <taxon>Pezizomycotina</taxon>
        <taxon>Dothideomycetes</taxon>
        <taxon>Dothideomycetes incertae sedis</taxon>
        <taxon>Botryosphaeriales</taxon>
        <taxon>Botryosphaeriaceae</taxon>
        <taxon>Botryosphaeria</taxon>
    </lineage>
</organism>
<comment type="caution">
    <text evidence="9">The sequence shown here is derived from an EMBL/GenBank/DDBJ whole genome shotgun (WGS) entry which is preliminary data.</text>
</comment>
<dbReference type="AlphaFoldDB" id="A0A8H4J0U9"/>
<feature type="transmembrane region" description="Helical" evidence="7">
    <location>
        <begin position="107"/>
        <end position="129"/>
    </location>
</feature>
<dbReference type="Proteomes" id="UP000572817">
    <property type="component" value="Unassembled WGS sequence"/>
</dbReference>
<keyword evidence="4 7" id="KW-0472">Membrane</keyword>
<evidence type="ECO:0000313" key="9">
    <source>
        <dbReference type="EMBL" id="KAF4310118.1"/>
    </source>
</evidence>
<dbReference type="EMBL" id="WWBZ02000016">
    <property type="protein sequence ID" value="KAF4310118.1"/>
    <property type="molecule type" value="Genomic_DNA"/>
</dbReference>
<evidence type="ECO:0000259" key="8">
    <source>
        <dbReference type="Pfam" id="PF20684"/>
    </source>
</evidence>
<feature type="transmembrane region" description="Helical" evidence="7">
    <location>
        <begin position="141"/>
        <end position="165"/>
    </location>
</feature>
<feature type="transmembrane region" description="Helical" evidence="7">
    <location>
        <begin position="14"/>
        <end position="34"/>
    </location>
</feature>
<evidence type="ECO:0000256" key="1">
    <source>
        <dbReference type="ARBA" id="ARBA00004141"/>
    </source>
</evidence>
<evidence type="ECO:0000256" key="2">
    <source>
        <dbReference type="ARBA" id="ARBA00022692"/>
    </source>
</evidence>
<dbReference type="GO" id="GO:0016020">
    <property type="term" value="C:membrane"/>
    <property type="evidence" value="ECO:0007669"/>
    <property type="project" value="UniProtKB-SubCell"/>
</dbReference>
<dbReference type="Pfam" id="PF20684">
    <property type="entry name" value="Fung_rhodopsin"/>
    <property type="match status" value="1"/>
</dbReference>
<reference evidence="9" key="1">
    <citation type="submission" date="2020-04" db="EMBL/GenBank/DDBJ databases">
        <title>Genome Assembly and Annotation of Botryosphaeria dothidea sdau 11-99, a Latent Pathogen of Apple Fruit Ring Rot in China.</title>
        <authorList>
            <person name="Yu C."/>
            <person name="Diao Y."/>
            <person name="Lu Q."/>
            <person name="Zhao J."/>
            <person name="Cui S."/>
            <person name="Peng C."/>
            <person name="He B."/>
            <person name="Liu H."/>
        </authorList>
    </citation>
    <scope>NUCLEOTIDE SEQUENCE [LARGE SCALE GENOMIC DNA]</scope>
    <source>
        <strain evidence="9">Sdau11-99</strain>
    </source>
</reference>
<evidence type="ECO:0000256" key="5">
    <source>
        <dbReference type="ARBA" id="ARBA00038359"/>
    </source>
</evidence>
<protein>
    <recommendedName>
        <fullName evidence="8">Rhodopsin domain-containing protein</fullName>
    </recommendedName>
</protein>
<comment type="similarity">
    <text evidence="5">Belongs to the SAT4 family.</text>
</comment>
<dbReference type="InterPro" id="IPR052337">
    <property type="entry name" value="SAT4-like"/>
</dbReference>
<keyword evidence="10" id="KW-1185">Reference proteome</keyword>
<proteinExistence type="inferred from homology"/>
<evidence type="ECO:0000256" key="7">
    <source>
        <dbReference type="SAM" id="Phobius"/>
    </source>
</evidence>
<dbReference type="PANTHER" id="PTHR33048:SF2">
    <property type="entry name" value="SRPK"/>
    <property type="match status" value="1"/>
</dbReference>
<dbReference type="OrthoDB" id="2988756at2759"/>
<dbReference type="InterPro" id="IPR049326">
    <property type="entry name" value="Rhodopsin_dom_fungi"/>
</dbReference>
<evidence type="ECO:0000256" key="6">
    <source>
        <dbReference type="SAM" id="MobiDB-lite"/>
    </source>
</evidence>
<evidence type="ECO:0000313" key="10">
    <source>
        <dbReference type="Proteomes" id="UP000572817"/>
    </source>
</evidence>
<name>A0A8H4J0U9_9PEZI</name>
<keyword evidence="2 7" id="KW-0812">Transmembrane</keyword>
<keyword evidence="3 7" id="KW-1133">Transmembrane helix</keyword>
<evidence type="ECO:0000256" key="3">
    <source>
        <dbReference type="ARBA" id="ARBA00022989"/>
    </source>
</evidence>
<accession>A0A8H4J0U9</accession>
<feature type="region of interest" description="Disordered" evidence="6">
    <location>
        <begin position="315"/>
        <end position="348"/>
    </location>
</feature>
<sequence length="361" mass="40108">MARTSFEYGFTPEAFILLSLGVLIICLRVTLNATSRGIRGLEWDDYCMLLVMVIVYTLETVTAYAQGAFWAGLANNGMTDEQRRQLDLRSYEYYLRVNGSKTQLVGWALYILMLWLCKLSVCFFYSRLTSGLQQYDTRLKICYGIILATFIATEATALLGCQPFHHNWQVHPDPGNHCQPAISKPNLYVTVVLNTSTDALLTSIPLRMLWTAKTLPLRTKLSLTVIFCGAIFVMAAGILRCALILSDPSNAAPARATSWACRETFVAVVISNAPMLYQHAGRGVRYVRAHEGFVRRWSGGASAVQEIGCRMRTFGTGRQQQQQQRPRMAGASRLASTGGDEEEEEGGSIAVVERGGSWFVD</sequence>
<dbReference type="PANTHER" id="PTHR33048">
    <property type="entry name" value="PTH11-LIKE INTEGRAL MEMBRANE PROTEIN (AFU_ORTHOLOGUE AFUA_5G11245)"/>
    <property type="match status" value="1"/>
</dbReference>
<comment type="subcellular location">
    <subcellularLocation>
        <location evidence="1">Membrane</location>
        <topology evidence="1">Multi-pass membrane protein</topology>
    </subcellularLocation>
</comment>
<gene>
    <name evidence="9" type="ORF">GTA08_BOTSDO02284</name>
</gene>
<feature type="transmembrane region" description="Helical" evidence="7">
    <location>
        <begin position="46"/>
        <end position="65"/>
    </location>
</feature>
<feature type="transmembrane region" description="Helical" evidence="7">
    <location>
        <begin position="221"/>
        <end position="245"/>
    </location>
</feature>
<evidence type="ECO:0000256" key="4">
    <source>
        <dbReference type="ARBA" id="ARBA00023136"/>
    </source>
</evidence>
<feature type="domain" description="Rhodopsin" evidence="8">
    <location>
        <begin position="37"/>
        <end position="278"/>
    </location>
</feature>